<evidence type="ECO:0000256" key="1">
    <source>
        <dbReference type="SAM" id="Phobius"/>
    </source>
</evidence>
<evidence type="ECO:0008006" key="4">
    <source>
        <dbReference type="Google" id="ProtNLM"/>
    </source>
</evidence>
<protein>
    <recommendedName>
        <fullName evidence="4">Permease</fullName>
    </recommendedName>
</protein>
<reference evidence="2 3" key="1">
    <citation type="submission" date="2020-01" db="EMBL/GenBank/DDBJ databases">
        <title>Draft genome sequence of Cand. Neptunochlamydia vexilliferae K9.</title>
        <authorList>
            <person name="Schulz F."/>
            <person name="Koestlbacher S."/>
            <person name="Wascher F."/>
            <person name="Pizzetti I."/>
            <person name="Horn M."/>
        </authorList>
    </citation>
    <scope>NUCLEOTIDE SEQUENCE [LARGE SCALE GENOMIC DNA]</scope>
    <source>
        <strain evidence="2 3">K9</strain>
    </source>
</reference>
<dbReference type="EMBL" id="JAAEJV010000066">
    <property type="protein sequence ID" value="MBF5060038.1"/>
    <property type="molecule type" value="Genomic_DNA"/>
</dbReference>
<evidence type="ECO:0000313" key="2">
    <source>
        <dbReference type="EMBL" id="MBF5060038.1"/>
    </source>
</evidence>
<organism evidence="2 3">
    <name type="scientific">Candidatus Neptunichlamydia vexilliferae</name>
    <dbReference type="NCBI Taxonomy" id="1651774"/>
    <lineage>
        <taxon>Bacteria</taxon>
        <taxon>Pseudomonadati</taxon>
        <taxon>Chlamydiota</taxon>
        <taxon>Chlamydiia</taxon>
        <taxon>Parachlamydiales</taxon>
        <taxon>Simkaniaceae</taxon>
        <taxon>Candidatus Neptunichlamydia</taxon>
    </lineage>
</organism>
<feature type="transmembrane region" description="Helical" evidence="1">
    <location>
        <begin position="74"/>
        <end position="94"/>
    </location>
</feature>
<dbReference type="RefSeq" id="WP_194848369.1">
    <property type="nucleotide sequence ID" value="NZ_JAAEJV010000066.1"/>
</dbReference>
<comment type="caution">
    <text evidence="2">The sequence shown here is derived from an EMBL/GenBank/DDBJ whole genome shotgun (WGS) entry which is preliminary data.</text>
</comment>
<gene>
    <name evidence="2" type="ORF">NEPTK9_001564</name>
</gene>
<keyword evidence="3" id="KW-1185">Reference proteome</keyword>
<accession>A0ABS0B0W4</accession>
<sequence length="116" mass="11740">MENKTIIQATTGALVGGAVGFAGAIAMNVIIAIQLIALSLILPPVLAFSKLAGKRSAVAAAMPDVSGLVVIVKISYLAFPILGASFGAAIGVGIGKGVNWLFPTEASQIKQEKPHS</sequence>
<keyword evidence="1" id="KW-0812">Transmembrane</keyword>
<dbReference type="Proteomes" id="UP001194714">
    <property type="component" value="Unassembled WGS sequence"/>
</dbReference>
<proteinExistence type="predicted"/>
<keyword evidence="1" id="KW-1133">Transmembrane helix</keyword>
<name>A0ABS0B0W4_9BACT</name>
<keyword evidence="1" id="KW-0472">Membrane</keyword>
<evidence type="ECO:0000313" key="3">
    <source>
        <dbReference type="Proteomes" id="UP001194714"/>
    </source>
</evidence>
<feature type="transmembrane region" description="Helical" evidence="1">
    <location>
        <begin position="12"/>
        <end position="42"/>
    </location>
</feature>